<accession>A0ABW5WSU5</accession>
<feature type="domain" description="AAA+ ATPase" evidence="11">
    <location>
        <begin position="21"/>
        <end position="507"/>
    </location>
</feature>
<evidence type="ECO:0000313" key="13">
    <source>
        <dbReference type="Proteomes" id="UP001597519"/>
    </source>
</evidence>
<dbReference type="SMART" id="SM00382">
    <property type="entry name" value="AAA"/>
    <property type="match status" value="1"/>
</dbReference>
<gene>
    <name evidence="12" type="primary">recN</name>
    <name evidence="12" type="ORF">ACFSX4_02900</name>
</gene>
<keyword evidence="4" id="KW-0547">Nucleotide-binding</keyword>
<evidence type="ECO:0000256" key="7">
    <source>
        <dbReference type="ARBA" id="ARBA00023204"/>
    </source>
</evidence>
<evidence type="ECO:0000256" key="5">
    <source>
        <dbReference type="ARBA" id="ARBA00022763"/>
    </source>
</evidence>
<dbReference type="InterPro" id="IPR004604">
    <property type="entry name" value="DNA_recomb/repair_RecN"/>
</dbReference>
<evidence type="ECO:0000256" key="8">
    <source>
        <dbReference type="ARBA" id="ARBA00033408"/>
    </source>
</evidence>
<evidence type="ECO:0000256" key="10">
    <source>
        <dbReference type="SAM" id="Coils"/>
    </source>
</evidence>
<feature type="coiled-coil region" evidence="10">
    <location>
        <begin position="322"/>
        <end position="396"/>
    </location>
</feature>
<evidence type="ECO:0000313" key="12">
    <source>
        <dbReference type="EMBL" id="MFD2829399.1"/>
    </source>
</evidence>
<dbReference type="EMBL" id="JBHUOQ010000001">
    <property type="protein sequence ID" value="MFD2829399.1"/>
    <property type="molecule type" value="Genomic_DNA"/>
</dbReference>
<dbReference type="InterPro" id="IPR003593">
    <property type="entry name" value="AAA+_ATPase"/>
</dbReference>
<dbReference type="RefSeq" id="WP_377771363.1">
    <property type="nucleotide sequence ID" value="NZ_JBHUOQ010000001.1"/>
</dbReference>
<dbReference type="PANTHER" id="PTHR11059">
    <property type="entry name" value="DNA REPAIR PROTEIN RECN"/>
    <property type="match status" value="1"/>
</dbReference>
<dbReference type="Gene3D" id="3.40.50.300">
    <property type="entry name" value="P-loop containing nucleotide triphosphate hydrolases"/>
    <property type="match status" value="2"/>
</dbReference>
<comment type="similarity">
    <text evidence="2 9">Belongs to the RecN family.</text>
</comment>
<evidence type="ECO:0000256" key="9">
    <source>
        <dbReference type="PIRNR" id="PIRNR003128"/>
    </source>
</evidence>
<dbReference type="CDD" id="cd03241">
    <property type="entry name" value="ABC_RecN"/>
    <property type="match status" value="1"/>
</dbReference>
<dbReference type="Proteomes" id="UP001597519">
    <property type="component" value="Unassembled WGS sequence"/>
</dbReference>
<dbReference type="InterPro" id="IPR003395">
    <property type="entry name" value="RecF/RecN/SMC_N"/>
</dbReference>
<evidence type="ECO:0000256" key="1">
    <source>
        <dbReference type="ARBA" id="ARBA00003618"/>
    </source>
</evidence>
<evidence type="ECO:0000259" key="11">
    <source>
        <dbReference type="SMART" id="SM00382"/>
    </source>
</evidence>
<dbReference type="NCBIfam" id="TIGR00634">
    <property type="entry name" value="recN"/>
    <property type="match status" value="1"/>
</dbReference>
<evidence type="ECO:0000256" key="6">
    <source>
        <dbReference type="ARBA" id="ARBA00022840"/>
    </source>
</evidence>
<keyword evidence="5 9" id="KW-0227">DNA damage</keyword>
<keyword evidence="6" id="KW-0067">ATP-binding</keyword>
<proteinExistence type="inferred from homology"/>
<reference evidence="13" key="1">
    <citation type="journal article" date="2019" name="Int. J. Syst. Evol. Microbiol.">
        <title>The Global Catalogue of Microorganisms (GCM) 10K type strain sequencing project: providing services to taxonomists for standard genome sequencing and annotation.</title>
        <authorList>
            <consortium name="The Broad Institute Genomics Platform"/>
            <consortium name="The Broad Institute Genome Sequencing Center for Infectious Disease"/>
            <person name="Wu L."/>
            <person name="Ma J."/>
        </authorList>
    </citation>
    <scope>NUCLEOTIDE SEQUENCE [LARGE SCALE GENOMIC DNA]</scope>
    <source>
        <strain evidence="13">KCTC 33575</strain>
    </source>
</reference>
<dbReference type="PIRSF" id="PIRSF003128">
    <property type="entry name" value="RecN"/>
    <property type="match status" value="1"/>
</dbReference>
<dbReference type="PANTHER" id="PTHR11059:SF0">
    <property type="entry name" value="DNA REPAIR PROTEIN RECN"/>
    <property type="match status" value="1"/>
</dbReference>
<protein>
    <recommendedName>
        <fullName evidence="3 9">DNA repair protein RecN</fullName>
    </recommendedName>
    <alternativeName>
        <fullName evidence="8 9">Recombination protein N</fullName>
    </alternativeName>
</protein>
<dbReference type="InterPro" id="IPR027417">
    <property type="entry name" value="P-loop_NTPase"/>
</dbReference>
<name>A0ABW5WSU5_9STAP</name>
<sequence length="553" mass="64278">MLLKLSVKNFAILSNIELDFNSGLTVISGESGAGKSMVIEAVNYLYGKRASVDDIRYDTDGSVIEGVFDFPESKKLKNLLEEFQIEEDELYIVRREIMQNKKSIIKINHRLITLNTLRTIMNEVLSIYAQSSQGDALDESMHINYLDKYIGISNDPAFKNYRKHYKEYRLLSDKISDLEYKDRNRLQSLENYRIQFEELSSLELKDNEETLLEEELDYLSNYEKVHESLSMIHTVLSSEYNPQGMLYDLNNHLENLSAYDQSYKDFSPEVMDLYHLLNELSFKVSSDRTNVEYDESRLNDIQSRLNTINHLKRKYNRTFEGLIELQNELMESINELDNINESFDLLKQEKDTAFQNMEKYAKELHQIRINQKHFLENRIRKELQDLDMQNAEFEIQVKENGFKRSGYTEVKFFISTNKGEPLKEMNKVASGGEMARVMLSLKTIFTEFDSQSLLILDEIDTGVSGQVATKMALKMRLLSKARQVFVISHLPQAAAASDHHLYINKKTDNNRTVAVAHYLDKNEHRDEIARMLSSEDITEAAQNNADHLISSFQ</sequence>
<organism evidence="12 13">
    <name type="scientific">Corticicoccus populi</name>
    <dbReference type="NCBI Taxonomy" id="1812821"/>
    <lineage>
        <taxon>Bacteria</taxon>
        <taxon>Bacillati</taxon>
        <taxon>Bacillota</taxon>
        <taxon>Bacilli</taxon>
        <taxon>Bacillales</taxon>
        <taxon>Staphylococcaceae</taxon>
        <taxon>Corticicoccus</taxon>
    </lineage>
</organism>
<comment type="caution">
    <text evidence="12">The sequence shown here is derived from an EMBL/GenBank/DDBJ whole genome shotgun (WGS) entry which is preliminary data.</text>
</comment>
<keyword evidence="7 9" id="KW-0234">DNA repair</keyword>
<dbReference type="SUPFAM" id="SSF52540">
    <property type="entry name" value="P-loop containing nucleoside triphosphate hydrolases"/>
    <property type="match status" value="1"/>
</dbReference>
<evidence type="ECO:0000256" key="4">
    <source>
        <dbReference type="ARBA" id="ARBA00022741"/>
    </source>
</evidence>
<keyword evidence="10" id="KW-0175">Coiled coil</keyword>
<evidence type="ECO:0000256" key="3">
    <source>
        <dbReference type="ARBA" id="ARBA00021315"/>
    </source>
</evidence>
<dbReference type="Pfam" id="PF02463">
    <property type="entry name" value="SMC_N"/>
    <property type="match status" value="1"/>
</dbReference>
<evidence type="ECO:0000256" key="2">
    <source>
        <dbReference type="ARBA" id="ARBA00009441"/>
    </source>
</evidence>
<comment type="function">
    <text evidence="1 9">May be involved in recombinational repair of damaged DNA.</text>
</comment>
<keyword evidence="13" id="KW-1185">Reference proteome</keyword>